<keyword evidence="4 5" id="KW-0472">Membrane</keyword>
<accession>A0A229XDG2</accession>
<dbReference type="Pfam" id="PF00083">
    <property type="entry name" value="Sugar_tr"/>
    <property type="match status" value="1"/>
</dbReference>
<dbReference type="Proteomes" id="UP000813423">
    <property type="component" value="Unassembled WGS sequence"/>
</dbReference>
<keyword evidence="3 5" id="KW-1133">Transmembrane helix</keyword>
<evidence type="ECO:0000256" key="3">
    <source>
        <dbReference type="ARBA" id="ARBA00022989"/>
    </source>
</evidence>
<evidence type="ECO:0000256" key="5">
    <source>
        <dbReference type="SAM" id="Phobius"/>
    </source>
</evidence>
<evidence type="ECO:0000256" key="1">
    <source>
        <dbReference type="ARBA" id="ARBA00004141"/>
    </source>
</evidence>
<name>A0A229XDG2_ASPFM</name>
<evidence type="ECO:0000256" key="4">
    <source>
        <dbReference type="ARBA" id="ARBA00023136"/>
    </source>
</evidence>
<sequence>MALATASNWLWNFLIDFFTPVITGDIHFAYGCVSAGSLFAGVVIVCFCVLEDRGQTLEEMDMMYVRSACPGMGEAENGYLQPQSTGLLRRKLWTGGQ</sequence>
<dbReference type="GO" id="GO:0016020">
    <property type="term" value="C:membrane"/>
    <property type="evidence" value="ECO:0007669"/>
    <property type="project" value="UniProtKB-SubCell"/>
</dbReference>
<protein>
    <submittedName>
        <fullName evidence="6">Uncharacterized protein</fullName>
    </submittedName>
</protein>
<evidence type="ECO:0000256" key="2">
    <source>
        <dbReference type="ARBA" id="ARBA00022692"/>
    </source>
</evidence>
<reference evidence="6" key="1">
    <citation type="submission" date="2021-08" db="EMBL/GenBank/DDBJ databases">
        <title>Global Aspergillus fumigatus from environmental and clinical sources.</title>
        <authorList>
            <person name="Barber A."/>
            <person name="Sae-Ong T."/>
        </authorList>
    </citation>
    <scope>NUCLEOTIDE SEQUENCE</scope>
    <source>
        <strain evidence="6">NRZ-2016-071</strain>
    </source>
</reference>
<evidence type="ECO:0000313" key="6">
    <source>
        <dbReference type="EMBL" id="KAH1895792.1"/>
    </source>
</evidence>
<dbReference type="InterPro" id="IPR005828">
    <property type="entry name" value="MFS_sugar_transport-like"/>
</dbReference>
<organism evidence="6 7">
    <name type="scientific">Aspergillus fumigatus</name>
    <name type="common">Neosartorya fumigata</name>
    <dbReference type="NCBI Taxonomy" id="746128"/>
    <lineage>
        <taxon>Eukaryota</taxon>
        <taxon>Fungi</taxon>
        <taxon>Dikarya</taxon>
        <taxon>Ascomycota</taxon>
        <taxon>Pezizomycotina</taxon>
        <taxon>Eurotiomycetes</taxon>
        <taxon>Eurotiomycetidae</taxon>
        <taxon>Eurotiales</taxon>
        <taxon>Aspergillaceae</taxon>
        <taxon>Aspergillus</taxon>
        <taxon>Aspergillus subgen. Fumigati</taxon>
    </lineage>
</organism>
<proteinExistence type="predicted"/>
<dbReference type="GO" id="GO:0005351">
    <property type="term" value="F:carbohydrate:proton symporter activity"/>
    <property type="evidence" value="ECO:0007669"/>
    <property type="project" value="TreeGrafter"/>
</dbReference>
<keyword evidence="2 5" id="KW-0812">Transmembrane</keyword>
<dbReference type="PANTHER" id="PTHR48022">
    <property type="entry name" value="PLASTIDIC GLUCOSE TRANSPORTER 4"/>
    <property type="match status" value="1"/>
</dbReference>
<dbReference type="Gene3D" id="1.20.1250.20">
    <property type="entry name" value="MFS general substrate transporter like domains"/>
    <property type="match status" value="1"/>
</dbReference>
<evidence type="ECO:0000313" key="7">
    <source>
        <dbReference type="Proteomes" id="UP000813423"/>
    </source>
</evidence>
<gene>
    <name evidence="6" type="ORF">KXV57_001724</name>
</gene>
<feature type="transmembrane region" description="Helical" evidence="5">
    <location>
        <begin position="28"/>
        <end position="50"/>
    </location>
</feature>
<dbReference type="AlphaFoldDB" id="A0A229XDG2"/>
<dbReference type="PANTHER" id="PTHR48022:SF91">
    <property type="entry name" value="MAJOR FACILITATOR SUPERFAMILY (MFS) PROFILE DOMAIN-CONTAINING PROTEIN-RELATED"/>
    <property type="match status" value="1"/>
</dbReference>
<comment type="caution">
    <text evidence="6">The sequence shown here is derived from an EMBL/GenBank/DDBJ whole genome shotgun (WGS) entry which is preliminary data.</text>
</comment>
<dbReference type="InterPro" id="IPR050360">
    <property type="entry name" value="MFS_Sugar_Transporters"/>
</dbReference>
<dbReference type="EMBL" id="JAIBSC010000133">
    <property type="protein sequence ID" value="KAH1895792.1"/>
    <property type="molecule type" value="Genomic_DNA"/>
</dbReference>
<dbReference type="InterPro" id="IPR036259">
    <property type="entry name" value="MFS_trans_sf"/>
</dbReference>
<comment type="subcellular location">
    <subcellularLocation>
        <location evidence="1">Membrane</location>
        <topology evidence="1">Multi-pass membrane protein</topology>
    </subcellularLocation>
</comment>